<dbReference type="Proteomes" id="UP000010301">
    <property type="component" value="Unassembled WGS sequence"/>
</dbReference>
<comment type="pathway">
    <text evidence="1">Cofactor biosynthesis; thiamine diphosphate biosynthesis; thiamine diphosphate from thiamine phosphate: step 1/1.</text>
</comment>
<dbReference type="SUPFAM" id="SSF56042">
    <property type="entry name" value="PurM C-terminal domain-like"/>
    <property type="match status" value="1"/>
</dbReference>
<comment type="catalytic activity">
    <reaction evidence="1">
        <text>thiamine phosphate + ATP = thiamine diphosphate + ADP</text>
        <dbReference type="Rhea" id="RHEA:15913"/>
        <dbReference type="ChEBI" id="CHEBI:30616"/>
        <dbReference type="ChEBI" id="CHEBI:37575"/>
        <dbReference type="ChEBI" id="CHEBI:58937"/>
        <dbReference type="ChEBI" id="CHEBI:456216"/>
        <dbReference type="EC" id="2.7.4.16"/>
    </reaction>
</comment>
<dbReference type="AlphaFoldDB" id="C0VZD2"/>
<feature type="binding site" evidence="1">
    <location>
        <position position="43"/>
    </location>
    <ligand>
        <name>Mg(2+)</name>
        <dbReference type="ChEBI" id="CHEBI:18420"/>
        <label>2</label>
    </ligand>
</feature>
<dbReference type="GO" id="GO:0009030">
    <property type="term" value="F:thiamine-phosphate kinase activity"/>
    <property type="evidence" value="ECO:0007669"/>
    <property type="project" value="UniProtKB-UniRule"/>
</dbReference>
<feature type="binding site" evidence="1">
    <location>
        <position position="27"/>
    </location>
    <ligand>
        <name>Mg(2+)</name>
        <dbReference type="ChEBI" id="CHEBI:18420"/>
        <label>4</label>
    </ligand>
</feature>
<evidence type="ECO:0000313" key="3">
    <source>
        <dbReference type="EMBL" id="EEH64233.1"/>
    </source>
</evidence>
<evidence type="ECO:0000256" key="1">
    <source>
        <dbReference type="HAMAP-Rule" id="MF_02128"/>
    </source>
</evidence>
<feature type="binding site" evidence="1">
    <location>
        <position position="42"/>
    </location>
    <ligand>
        <name>Mg(2+)</name>
        <dbReference type="ChEBI" id="CHEBI:18420"/>
        <label>1</label>
    </ligand>
</feature>
<dbReference type="UniPathway" id="UPA00060">
    <property type="reaction ID" value="UER00142"/>
</dbReference>
<dbReference type="EMBL" id="ACFG01000006">
    <property type="protein sequence ID" value="EEH64233.1"/>
    <property type="molecule type" value="Genomic_DNA"/>
</dbReference>
<dbReference type="RefSeq" id="WP_006547519.1">
    <property type="nucleotide sequence ID" value="NZ_DS999546.1"/>
</dbReference>
<feature type="binding site" evidence="1">
    <location>
        <position position="50"/>
    </location>
    <ligand>
        <name>substrate</name>
    </ligand>
</feature>
<feature type="binding site" evidence="1">
    <location>
        <position position="148"/>
    </location>
    <ligand>
        <name>ATP</name>
        <dbReference type="ChEBI" id="CHEBI:30616"/>
    </ligand>
</feature>
<dbReference type="PANTHER" id="PTHR30270">
    <property type="entry name" value="THIAMINE-MONOPHOSPHATE KINASE"/>
    <property type="match status" value="1"/>
</dbReference>
<dbReference type="eggNOG" id="COG0611">
    <property type="taxonomic scope" value="Bacteria"/>
</dbReference>
<organism evidence="3 4">
    <name type="scientific">Gleimia coleocanis DSM 15436</name>
    <dbReference type="NCBI Taxonomy" id="525245"/>
    <lineage>
        <taxon>Bacteria</taxon>
        <taxon>Bacillati</taxon>
        <taxon>Actinomycetota</taxon>
        <taxon>Actinomycetes</taxon>
        <taxon>Actinomycetales</taxon>
        <taxon>Actinomycetaceae</taxon>
        <taxon>Gleimia</taxon>
    </lineage>
</organism>
<reference evidence="3 4" key="1">
    <citation type="submission" date="2009-01" db="EMBL/GenBank/DDBJ databases">
        <authorList>
            <person name="Qin X."/>
            <person name="Bachman B."/>
            <person name="Battles P."/>
            <person name="Bell A."/>
            <person name="Bess C."/>
            <person name="Bickham C."/>
            <person name="Chaboub L."/>
            <person name="Chen D."/>
            <person name="Coyle M."/>
            <person name="Deiros D.R."/>
            <person name="Dinh H."/>
            <person name="Forbes L."/>
            <person name="Fowler G."/>
            <person name="Francisco L."/>
            <person name="Fu Q."/>
            <person name="Gubbala S."/>
            <person name="Hale W."/>
            <person name="Han Y."/>
            <person name="Hemphill L."/>
            <person name="Highlander S.K."/>
            <person name="Hirani K."/>
            <person name="Hogues M."/>
            <person name="Jackson L."/>
            <person name="Jakkamsetti A."/>
            <person name="Javaid M."/>
            <person name="Jiang H."/>
            <person name="Korchina V."/>
            <person name="Kovar C."/>
            <person name="Lara F."/>
            <person name="Lee S."/>
            <person name="Mata R."/>
            <person name="Mathew T."/>
            <person name="Moen C."/>
            <person name="Morales K."/>
            <person name="Munidasa M."/>
            <person name="Nazareth L."/>
            <person name="Ngo R."/>
            <person name="Nguyen L."/>
            <person name="Okwuonu G."/>
            <person name="Ongeri F."/>
            <person name="Patil S."/>
            <person name="Petrosino J."/>
            <person name="Pham C."/>
            <person name="Pham P."/>
            <person name="Pu L.-L."/>
            <person name="Puazo M."/>
            <person name="Raj R."/>
            <person name="Reid J."/>
            <person name="Rouhana J."/>
            <person name="Saada N."/>
            <person name="Shang Y."/>
            <person name="Simmons D."/>
            <person name="Thornton R."/>
            <person name="Warren J."/>
            <person name="Weissenberger G."/>
            <person name="Zhang J."/>
            <person name="Zhang L."/>
            <person name="Zhou C."/>
            <person name="Zhu D."/>
            <person name="Muzny D."/>
            <person name="Worley K."/>
            <person name="Gibbs R."/>
        </authorList>
    </citation>
    <scope>NUCLEOTIDE SEQUENCE [LARGE SCALE GENOMIC DNA]</scope>
    <source>
        <strain evidence="3 4">DSM 15436</strain>
    </source>
</reference>
<feature type="binding site" evidence="1">
    <location>
        <position position="27"/>
    </location>
    <ligand>
        <name>Mg(2+)</name>
        <dbReference type="ChEBI" id="CHEBI:18420"/>
        <label>3</label>
    </ligand>
</feature>
<keyword evidence="1" id="KW-0460">Magnesium</keyword>
<dbReference type="InterPro" id="IPR036921">
    <property type="entry name" value="PurM-like_N_sf"/>
</dbReference>
<feature type="binding site" evidence="1">
    <location>
        <position position="309"/>
    </location>
    <ligand>
        <name>substrate</name>
    </ligand>
</feature>
<dbReference type="NCBIfam" id="TIGR01379">
    <property type="entry name" value="thiL"/>
    <property type="match status" value="1"/>
</dbReference>
<dbReference type="GO" id="GO:0009229">
    <property type="term" value="P:thiamine diphosphate biosynthetic process"/>
    <property type="evidence" value="ECO:0007669"/>
    <property type="project" value="UniProtKB-UniRule"/>
</dbReference>
<dbReference type="InterPro" id="IPR036676">
    <property type="entry name" value="PurM-like_C_sf"/>
</dbReference>
<keyword evidence="1" id="KW-0784">Thiamine biosynthesis</keyword>
<comment type="similarity">
    <text evidence="1">Belongs to the thiamine-monophosphate kinase family.</text>
</comment>
<dbReference type="Gene3D" id="3.30.1330.10">
    <property type="entry name" value="PurM-like, N-terminal domain"/>
    <property type="match status" value="1"/>
</dbReference>
<dbReference type="PIRSF" id="PIRSF005303">
    <property type="entry name" value="Thiam_monoph_kin"/>
    <property type="match status" value="1"/>
</dbReference>
<keyword evidence="1 3" id="KW-0418">Kinase</keyword>
<evidence type="ECO:0000259" key="2">
    <source>
        <dbReference type="Pfam" id="PF00586"/>
    </source>
</evidence>
<feature type="binding site" evidence="1">
    <location>
        <position position="72"/>
    </location>
    <ligand>
        <name>Mg(2+)</name>
        <dbReference type="ChEBI" id="CHEBI:18420"/>
        <label>4</label>
    </ligand>
</feature>
<feature type="binding site" evidence="1">
    <location>
        <position position="266"/>
    </location>
    <ligand>
        <name>substrate</name>
    </ligand>
</feature>
<dbReference type="HOGENOM" id="CLU_046964_0_1_11"/>
<accession>C0VZD2</accession>
<keyword evidence="1" id="KW-0067">ATP-binding</keyword>
<dbReference type="STRING" id="525245.HMPREF0044_0522"/>
<feature type="binding site" evidence="1">
    <location>
        <position position="72"/>
    </location>
    <ligand>
        <name>Mg(2+)</name>
        <dbReference type="ChEBI" id="CHEBI:18420"/>
        <label>2</label>
    </ligand>
</feature>
<keyword evidence="1" id="KW-0547">Nucleotide-binding</keyword>
<feature type="binding site" evidence="1">
    <location>
        <begin position="119"/>
        <end position="120"/>
    </location>
    <ligand>
        <name>ATP</name>
        <dbReference type="ChEBI" id="CHEBI:30616"/>
    </ligand>
</feature>
<dbReference type="InterPro" id="IPR006283">
    <property type="entry name" value="ThiL-like"/>
</dbReference>
<evidence type="ECO:0000313" key="4">
    <source>
        <dbReference type="Proteomes" id="UP000010301"/>
    </source>
</evidence>
<feature type="binding site" evidence="1">
    <location>
        <position position="41"/>
    </location>
    <ligand>
        <name>Mg(2+)</name>
        <dbReference type="ChEBI" id="CHEBI:18420"/>
        <label>4</label>
    </ligand>
</feature>
<keyword evidence="1 3" id="KW-0808">Transferase</keyword>
<feature type="binding site" evidence="1">
    <location>
        <position position="120"/>
    </location>
    <ligand>
        <name>Mg(2+)</name>
        <dbReference type="ChEBI" id="CHEBI:18420"/>
        <label>1</label>
    </ligand>
</feature>
<comment type="miscellaneous">
    <text evidence="1">Reaction mechanism of ThiL seems to utilize a direct, inline transfer of the gamma-phosphate of ATP to TMP rather than a phosphorylated enzyme intermediate.</text>
</comment>
<dbReference type="EC" id="2.7.4.16" evidence="1"/>
<dbReference type="OrthoDB" id="9802811at2"/>
<dbReference type="GO" id="GO:0000287">
    <property type="term" value="F:magnesium ion binding"/>
    <property type="evidence" value="ECO:0007669"/>
    <property type="project" value="UniProtKB-UniRule"/>
</dbReference>
<comment type="caution">
    <text evidence="1">Lacks conserved residue(s) required for the propagation of feature annotation.</text>
</comment>
<feature type="binding site" evidence="1">
    <location>
        <position position="214"/>
    </location>
    <ligand>
        <name>ATP</name>
        <dbReference type="ChEBI" id="CHEBI:30616"/>
    </ligand>
</feature>
<sequence>MGEDKLIAKMREVLPVGGNTLVWSGDDCAEIATTTGSFLISTDVLVEDVHFRIDWSSAFEVGVRAAQQNMADIMGQGGIVTALVVSLVIPPYLSEDWLCDLVAGFAAAVAPTGAGVVGGDLSRGAQLVISVTVCGESVKTPLPGSILRSGARPGDVVAVAGTLGYSYAGLQLLQRGNEQPEFALFKQIFKTPQPPLEMGPLAALAGATALMDVSDGLSSDLARLAKASQVSVLLSKTALSAFTAPLEAVAVSLGRSALDLVLNGGEDHALLACFPAGIEVPSGFTVIGSVEAGGAEVWLDSEKLSESGWDHFA</sequence>
<dbReference type="HAMAP" id="MF_02128">
    <property type="entry name" value="TMP_kinase"/>
    <property type="match status" value="1"/>
</dbReference>
<dbReference type="SUPFAM" id="SSF55326">
    <property type="entry name" value="PurM N-terminal domain-like"/>
    <property type="match status" value="1"/>
</dbReference>
<dbReference type="GO" id="GO:0005524">
    <property type="term" value="F:ATP binding"/>
    <property type="evidence" value="ECO:0007669"/>
    <property type="project" value="UniProtKB-UniRule"/>
</dbReference>
<protein>
    <recommendedName>
        <fullName evidence="1">Thiamine-monophosphate kinase</fullName>
        <shortName evidence="1">TMP kinase</shortName>
        <shortName evidence="1">Thiamine-phosphate kinase</shortName>
        <ecNumber evidence="1">2.7.4.16</ecNumber>
    </recommendedName>
</protein>
<comment type="function">
    <text evidence="1">Catalyzes the ATP-dependent phosphorylation of thiamine-monophosphate (TMP) to form thiamine-pyrophosphate (TPP), the active form of vitamin B1.</text>
</comment>
<feature type="binding site" evidence="1">
    <location>
        <position position="72"/>
    </location>
    <ligand>
        <name>Mg(2+)</name>
        <dbReference type="ChEBI" id="CHEBI:18420"/>
        <label>3</label>
    </ligand>
</feature>
<name>C0VZD2_9ACTO</name>
<dbReference type="InterPro" id="IPR016188">
    <property type="entry name" value="PurM-like_N"/>
</dbReference>
<dbReference type="PANTHER" id="PTHR30270:SF0">
    <property type="entry name" value="THIAMINE-MONOPHOSPHATE KINASE"/>
    <property type="match status" value="1"/>
</dbReference>
<feature type="binding site" evidence="1">
    <location>
        <position position="212"/>
    </location>
    <ligand>
        <name>Mg(2+)</name>
        <dbReference type="ChEBI" id="CHEBI:18420"/>
        <label>3</label>
    </ligand>
</feature>
<gene>
    <name evidence="1 3" type="primary">thiL</name>
    <name evidence="3" type="ORF">HMPREF0044_0522</name>
</gene>
<comment type="caution">
    <text evidence="3">The sequence shown here is derived from an EMBL/GenBank/DDBJ whole genome shotgun (WGS) entry which is preliminary data.</text>
</comment>
<dbReference type="Pfam" id="PF00586">
    <property type="entry name" value="AIRS"/>
    <property type="match status" value="1"/>
</dbReference>
<keyword evidence="4" id="KW-1185">Reference proteome</keyword>
<keyword evidence="1" id="KW-0479">Metal-binding</keyword>
<proteinExistence type="inferred from homology"/>
<dbReference type="Gene3D" id="3.90.650.10">
    <property type="entry name" value="PurM-like C-terminal domain"/>
    <property type="match status" value="1"/>
</dbReference>
<dbReference type="GO" id="GO:0009228">
    <property type="term" value="P:thiamine biosynthetic process"/>
    <property type="evidence" value="ECO:0007669"/>
    <property type="project" value="UniProtKB-KW"/>
</dbReference>
<dbReference type="CDD" id="cd02194">
    <property type="entry name" value="ThiL"/>
    <property type="match status" value="1"/>
</dbReference>
<feature type="domain" description="PurM-like N-terminal" evidence="2">
    <location>
        <begin position="25"/>
        <end position="136"/>
    </location>
</feature>
<feature type="binding site" evidence="1">
    <location>
        <position position="43"/>
    </location>
    <ligand>
        <name>Mg(2+)</name>
        <dbReference type="ChEBI" id="CHEBI:18420"/>
        <label>1</label>
    </ligand>
</feature>
<feature type="binding site" evidence="1">
    <location>
        <position position="215"/>
    </location>
    <ligand>
        <name>Mg(2+)</name>
        <dbReference type="ChEBI" id="CHEBI:18420"/>
        <label>5</label>
    </ligand>
</feature>